<dbReference type="PANTHER" id="PTHR35850">
    <property type="entry name" value="CYTOPLASMIC PROTEIN-RELATED"/>
    <property type="match status" value="1"/>
</dbReference>
<accession>T1CUD6</accession>
<feature type="non-terminal residue" evidence="2">
    <location>
        <position position="89"/>
    </location>
</feature>
<dbReference type="Pfam" id="PF05591">
    <property type="entry name" value="T6SS_VipA"/>
    <property type="match status" value="1"/>
</dbReference>
<reference evidence="2" key="1">
    <citation type="submission" date="2013-08" db="EMBL/GenBank/DDBJ databases">
        <authorList>
            <person name="Mendez C."/>
            <person name="Richter M."/>
            <person name="Ferrer M."/>
            <person name="Sanchez J."/>
        </authorList>
    </citation>
    <scope>NUCLEOTIDE SEQUENCE</scope>
</reference>
<organism evidence="2">
    <name type="scientific">mine drainage metagenome</name>
    <dbReference type="NCBI Taxonomy" id="410659"/>
    <lineage>
        <taxon>unclassified sequences</taxon>
        <taxon>metagenomes</taxon>
        <taxon>ecological metagenomes</taxon>
    </lineage>
</organism>
<dbReference type="EMBL" id="AUZX01003952">
    <property type="protein sequence ID" value="EQD72499.1"/>
    <property type="molecule type" value="Genomic_DNA"/>
</dbReference>
<dbReference type="AlphaFoldDB" id="T1CUD6"/>
<gene>
    <name evidence="2" type="ORF">B1A_05425</name>
</gene>
<protein>
    <submittedName>
        <fullName evidence="2">Uncharacterized conserved protein UCP028301</fullName>
    </submittedName>
</protein>
<reference evidence="2" key="2">
    <citation type="journal article" date="2014" name="ISME J.">
        <title>Microbial stratification in low pH oxic and suboxic macroscopic growths along an acid mine drainage.</title>
        <authorList>
            <person name="Mendez-Garcia C."/>
            <person name="Mesa V."/>
            <person name="Sprenger R.R."/>
            <person name="Richter M."/>
            <person name="Diez M.S."/>
            <person name="Solano J."/>
            <person name="Bargiela R."/>
            <person name="Golyshina O.V."/>
            <person name="Manteca A."/>
            <person name="Ramos J.L."/>
            <person name="Gallego J.R."/>
            <person name="Llorente I."/>
            <person name="Martins Dos Santos V.A."/>
            <person name="Jensen O.N."/>
            <person name="Pelaez A.I."/>
            <person name="Sanchez J."/>
            <person name="Ferrer M."/>
        </authorList>
    </citation>
    <scope>NUCLEOTIDE SEQUENCE</scope>
</reference>
<feature type="region of interest" description="Disordered" evidence="1">
    <location>
        <begin position="1"/>
        <end position="21"/>
    </location>
</feature>
<comment type="caution">
    <text evidence="2">The sequence shown here is derived from an EMBL/GenBank/DDBJ whole genome shotgun (WGS) entry which is preliminary data.</text>
</comment>
<evidence type="ECO:0000256" key="1">
    <source>
        <dbReference type="SAM" id="MobiDB-lite"/>
    </source>
</evidence>
<feature type="non-terminal residue" evidence="2">
    <location>
        <position position="1"/>
    </location>
</feature>
<dbReference type="InterPro" id="IPR008312">
    <property type="entry name" value="T6SS_TssB1"/>
</dbReference>
<feature type="compositionally biased region" description="Polar residues" evidence="1">
    <location>
        <begin position="1"/>
        <end position="10"/>
    </location>
</feature>
<evidence type="ECO:0000313" key="2">
    <source>
        <dbReference type="EMBL" id="EQD72499.1"/>
    </source>
</evidence>
<sequence>SLDLTVPNNLETRKPGEEPENMSVSLKFRSLKDFDPDSIVEQVPELRELIALRDALKALKGPLGNIPDFRKKLQEIIQNEGTREKFLSE</sequence>
<dbReference type="PANTHER" id="PTHR35850:SF2">
    <property type="entry name" value="TYPE VI SECRETION SYSTEM CONTRACTILE SHEATH SMALL SUBUNIT"/>
    <property type="match status" value="1"/>
</dbReference>
<name>T1CUD6_9ZZZZ</name>
<proteinExistence type="predicted"/>